<dbReference type="GeneID" id="56438630"/>
<accession>A0A3B6VMW4</accession>
<dbReference type="AlphaFoldDB" id="A0A3B6VMW4"/>
<dbReference type="EMBL" id="CP002873">
    <property type="protein sequence ID" value="AGA65892.1"/>
    <property type="molecule type" value="Genomic_DNA"/>
</dbReference>
<dbReference type="RefSeq" id="WP_013243003.1">
    <property type="nucleotide sequence ID" value="NC_019908.1"/>
</dbReference>
<keyword evidence="3" id="KW-1185">Reference proteome</keyword>
<keyword evidence="1" id="KW-0812">Transmembrane</keyword>
<protein>
    <submittedName>
        <fullName evidence="2">Uncharacterized protein</fullName>
    </submittedName>
</protein>
<name>A0A3B6VMW4_BRAPL</name>
<gene>
    <name evidence="2" type="ORF">BPP43_02890</name>
</gene>
<organism evidence="2 3">
    <name type="scientific">Brachyspira pilosicoli P43/6/78</name>
    <dbReference type="NCBI Taxonomy" id="1042417"/>
    <lineage>
        <taxon>Bacteria</taxon>
        <taxon>Pseudomonadati</taxon>
        <taxon>Spirochaetota</taxon>
        <taxon>Spirochaetia</taxon>
        <taxon>Brachyspirales</taxon>
        <taxon>Brachyspiraceae</taxon>
        <taxon>Brachyspira</taxon>
    </lineage>
</organism>
<dbReference type="Proteomes" id="UP000010793">
    <property type="component" value="Chromosome"/>
</dbReference>
<keyword evidence="1" id="KW-0472">Membrane</keyword>
<dbReference type="KEGG" id="bpip:BPP43_02890"/>
<reference evidence="2 3" key="1">
    <citation type="journal article" date="2013" name="Genome Announc.">
        <title>Complete Genome Sequence of the Porcine Strain Brachyspira pilosicoli P43/6/78(T.).</title>
        <authorList>
            <person name="Lin C."/>
            <person name="den Bakker H.C."/>
            <person name="Suzuki H."/>
            <person name="Lefebure T."/>
            <person name="Ponnala L."/>
            <person name="Sun Q."/>
            <person name="Stanhope M.J."/>
            <person name="Wiedmann M."/>
            <person name="Duhamel G.E."/>
        </authorList>
    </citation>
    <scope>NUCLEOTIDE SEQUENCE [LARGE SCALE GENOMIC DNA]</scope>
    <source>
        <strain evidence="2 3">P43/6/78</strain>
    </source>
</reference>
<evidence type="ECO:0000313" key="3">
    <source>
        <dbReference type="Proteomes" id="UP000010793"/>
    </source>
</evidence>
<feature type="transmembrane region" description="Helical" evidence="1">
    <location>
        <begin position="24"/>
        <end position="46"/>
    </location>
</feature>
<keyword evidence="1" id="KW-1133">Transmembrane helix</keyword>
<proteinExistence type="predicted"/>
<evidence type="ECO:0000313" key="2">
    <source>
        <dbReference type="EMBL" id="AGA65892.1"/>
    </source>
</evidence>
<evidence type="ECO:0000256" key="1">
    <source>
        <dbReference type="SAM" id="Phobius"/>
    </source>
</evidence>
<sequence>MRIKKRLIVNDDYYEYSASYIKKYILIAFIIIAVISSIYLFIYINYNTVPNKSFARNNIPSIENNNIMNKRGVYYTGTFTNIPKSIDINDNMRESIYMCLFHDNNIIFWKLYKYGMRRYFSYNAFNILDGDSQKFILKEDKKNFLDFYDNFIRSQFKKTEGSFNLEIPNFENTKINLETSIDNLINSEISFKFTNFNASMINWKGNRALYNAFYFGIPKGYLTVPGSDNTIDERSSILIFNTVGRIPSRYMHNMIMALVYSSYSTKPIPILIYDSKPESQNSKIIKILYRNKWYIYNNFISHQYKDSIDFYSKELGFSLVFNLTGKENKDSFGSVTKVDNNISLGILNGYITIDDEQLNINGNAIKESMHSVF</sequence>